<dbReference type="Gene3D" id="2.130.10.10">
    <property type="entry name" value="YVTN repeat-like/Quinoprotein amine dehydrogenase"/>
    <property type="match status" value="1"/>
</dbReference>
<dbReference type="GO" id="GO:0019005">
    <property type="term" value="C:SCF ubiquitin ligase complex"/>
    <property type="evidence" value="ECO:0007669"/>
    <property type="project" value="TreeGrafter"/>
</dbReference>
<dbReference type="GO" id="GO:0031146">
    <property type="term" value="P:SCF-dependent proteasomal ubiquitin-dependent protein catabolic process"/>
    <property type="evidence" value="ECO:0007669"/>
    <property type="project" value="TreeGrafter"/>
</dbReference>
<dbReference type="InterPro" id="IPR036047">
    <property type="entry name" value="F-box-like_dom_sf"/>
</dbReference>
<dbReference type="SMART" id="SM00256">
    <property type="entry name" value="FBOX"/>
    <property type="match status" value="1"/>
</dbReference>
<dbReference type="PANTHER" id="PTHR14381:SF1">
    <property type="entry name" value="F-BOX_WD REPEAT-CONTAINING PROTEIN 4"/>
    <property type="match status" value="1"/>
</dbReference>
<proteinExistence type="predicted"/>
<dbReference type="InterPro" id="IPR036322">
    <property type="entry name" value="WD40_repeat_dom_sf"/>
</dbReference>
<feature type="domain" description="F-box" evidence="1">
    <location>
        <begin position="3"/>
        <end position="50"/>
    </location>
</feature>
<dbReference type="PANTHER" id="PTHR14381">
    <property type="entry name" value="DACTYLIN"/>
    <property type="match status" value="1"/>
</dbReference>
<keyword evidence="3" id="KW-1185">Reference proteome</keyword>
<comment type="caution">
    <text evidence="2">The sequence shown here is derived from an EMBL/GenBank/DDBJ whole genome shotgun (WGS) entry which is preliminary data.</text>
</comment>
<dbReference type="InterPro" id="IPR001810">
    <property type="entry name" value="F-box_dom"/>
</dbReference>
<dbReference type="Proteomes" id="UP001152562">
    <property type="component" value="Unassembled WGS sequence"/>
</dbReference>
<sequence length="425" mass="48899">MSELSLEKLPPEILLNIVKRLNLSDIKNLILTSKYIKAFIINESYLWKLISQDRLIISRNISTLSWYHSCRISYNWCKGIFKSKVIIQHKINYMPWMQLLSPNILLVSFGSDLECFLLEHSGFNRKLLWKLTVPTMKRFDVRTNDISRFIVKDNMIVCGNRDGSCAMYEFYDIKIKPVLLNYIQNCHNFGQEEVTAVEKWKSSIVTASYISPDLHFWRMSKNGCSDTSPNENVIFKKLKIPECIGCRSLSTNSTETKMAVGLNGNIMPVFIDLNTGQYLIAPKPGTRTFNHVVRDIKWHNESGVVCVTHSGKLQYIDVRTGGLTYETRDPFDSSLYCLKSDGDKAVVTGSSEYSRCVLYDMRSTHHVQMYFTQKRSTPIYSLEFDAKKLIAAGDQRVAVINFNVNSSTTKAKNYSYIFQFVSTRR</sequence>
<protein>
    <recommendedName>
        <fullName evidence="1">F-box domain-containing protein</fullName>
    </recommendedName>
</protein>
<gene>
    <name evidence="2" type="ORF">PIBRA_LOCUS13383</name>
</gene>
<evidence type="ECO:0000259" key="1">
    <source>
        <dbReference type="PROSITE" id="PS50181"/>
    </source>
</evidence>
<name>A0A9P0TTI5_PIEBR</name>
<dbReference type="EMBL" id="CALOZG010000085">
    <property type="protein sequence ID" value="CAH4037748.1"/>
    <property type="molecule type" value="Genomic_DNA"/>
</dbReference>
<dbReference type="AlphaFoldDB" id="A0A9P0TTI5"/>
<accession>A0A9P0TTI5</accession>
<organism evidence="2 3">
    <name type="scientific">Pieris brassicae</name>
    <name type="common">White butterfly</name>
    <name type="synonym">Large white butterfly</name>
    <dbReference type="NCBI Taxonomy" id="7116"/>
    <lineage>
        <taxon>Eukaryota</taxon>
        <taxon>Metazoa</taxon>
        <taxon>Ecdysozoa</taxon>
        <taxon>Arthropoda</taxon>
        <taxon>Hexapoda</taxon>
        <taxon>Insecta</taxon>
        <taxon>Pterygota</taxon>
        <taxon>Neoptera</taxon>
        <taxon>Endopterygota</taxon>
        <taxon>Lepidoptera</taxon>
        <taxon>Glossata</taxon>
        <taxon>Ditrysia</taxon>
        <taxon>Papilionoidea</taxon>
        <taxon>Pieridae</taxon>
        <taxon>Pierinae</taxon>
        <taxon>Pieris</taxon>
    </lineage>
</organism>
<dbReference type="PROSITE" id="PS50181">
    <property type="entry name" value="FBOX"/>
    <property type="match status" value="1"/>
</dbReference>
<dbReference type="InterPro" id="IPR052301">
    <property type="entry name" value="SCF_F-box/WD-repeat"/>
</dbReference>
<reference evidence="2" key="1">
    <citation type="submission" date="2022-05" db="EMBL/GenBank/DDBJ databases">
        <authorList>
            <person name="Okamura Y."/>
        </authorList>
    </citation>
    <scope>NUCLEOTIDE SEQUENCE</scope>
</reference>
<dbReference type="Pfam" id="PF12937">
    <property type="entry name" value="F-box-like"/>
    <property type="match status" value="1"/>
</dbReference>
<dbReference type="InterPro" id="IPR015943">
    <property type="entry name" value="WD40/YVTN_repeat-like_dom_sf"/>
</dbReference>
<evidence type="ECO:0000313" key="2">
    <source>
        <dbReference type="EMBL" id="CAH4037748.1"/>
    </source>
</evidence>
<evidence type="ECO:0000313" key="3">
    <source>
        <dbReference type="Proteomes" id="UP001152562"/>
    </source>
</evidence>
<dbReference type="SUPFAM" id="SSF81383">
    <property type="entry name" value="F-box domain"/>
    <property type="match status" value="1"/>
</dbReference>
<dbReference type="SUPFAM" id="SSF50978">
    <property type="entry name" value="WD40 repeat-like"/>
    <property type="match status" value="1"/>
</dbReference>